<dbReference type="Proteomes" id="UP001172630">
    <property type="component" value="Unassembled WGS sequence"/>
</dbReference>
<organism evidence="1 2">
    <name type="scientific">Rhizobium calliandrae</name>
    <dbReference type="NCBI Taxonomy" id="1312182"/>
    <lineage>
        <taxon>Bacteria</taxon>
        <taxon>Pseudomonadati</taxon>
        <taxon>Pseudomonadota</taxon>
        <taxon>Alphaproteobacteria</taxon>
        <taxon>Hyphomicrobiales</taxon>
        <taxon>Rhizobiaceae</taxon>
        <taxon>Rhizobium/Agrobacterium group</taxon>
        <taxon>Rhizobium</taxon>
    </lineage>
</organism>
<keyword evidence="2" id="KW-1185">Reference proteome</keyword>
<reference evidence="1" key="1">
    <citation type="submission" date="2023-06" db="EMBL/GenBank/DDBJ databases">
        <title>Phylogenetic Diversity of Rhizobium strains.</title>
        <authorList>
            <person name="Moura F.T."/>
            <person name="Helene L.C.F."/>
            <person name="Hungria M."/>
        </authorList>
    </citation>
    <scope>NUCLEOTIDE SEQUENCE</scope>
    <source>
        <strain evidence="1">CCGE524</strain>
    </source>
</reference>
<gene>
    <name evidence="1" type="ORF">PY650_31035</name>
</gene>
<dbReference type="InterPro" id="IPR021352">
    <property type="entry name" value="DUF2971"/>
</dbReference>
<proteinExistence type="predicted"/>
<dbReference type="EMBL" id="JARFYN010000064">
    <property type="protein sequence ID" value="MDL2409975.1"/>
    <property type="molecule type" value="Genomic_DNA"/>
</dbReference>
<accession>A0ABT7KMY1</accession>
<name>A0ABT7KMY1_9HYPH</name>
<protein>
    <submittedName>
        <fullName evidence="1">DUF2971 domain-containing protein</fullName>
    </submittedName>
</protein>
<evidence type="ECO:0000313" key="2">
    <source>
        <dbReference type="Proteomes" id="UP001172630"/>
    </source>
</evidence>
<evidence type="ECO:0000313" key="1">
    <source>
        <dbReference type="EMBL" id="MDL2409975.1"/>
    </source>
</evidence>
<dbReference type="RefSeq" id="WP_285883700.1">
    <property type="nucleotide sequence ID" value="NZ_JARFYN010000064.1"/>
</dbReference>
<sequence length="324" mass="36968">MQPNPYPGLDANQIALMQLFHPHAFRRMANALNTNMRFVHYTSADTALKIIANEEVWMRKSTCMNDFNEIEHGFSCLRLAYAEHKERFTALIEPSFPEFSKKLEDHFNGWLPSIRNSTYISCISEHENSEDLNGRLSMWRAYGGPTGVAIVVRSEPFLRPSDALQAYTSPVAYLSEAQFSIEFANTLDGFEQNFALIVQLSEEQLLGHMFEVFRMAVLCTKHPGFAEEKEWRIVYSPSMYESTRIKPDIFTFNGVPQKIFKIPLKSVESEGLVGIEVAQLIDRIIIGPTSFPVEIKEALGTVLQTRGIENPYGMIWMSEIPLRN</sequence>
<comment type="caution">
    <text evidence="1">The sequence shown here is derived from an EMBL/GenBank/DDBJ whole genome shotgun (WGS) entry which is preliminary data.</text>
</comment>
<dbReference type="Pfam" id="PF11185">
    <property type="entry name" value="DUF2971"/>
    <property type="match status" value="1"/>
</dbReference>